<reference evidence="2" key="1">
    <citation type="submission" date="2025-08" db="UniProtKB">
        <authorList>
            <consortium name="RefSeq"/>
        </authorList>
    </citation>
    <scope>IDENTIFICATION</scope>
    <source>
        <tissue evidence="2">Gonads</tissue>
    </source>
</reference>
<dbReference type="OrthoDB" id="6773400at2759"/>
<dbReference type="KEGG" id="soy:115882126"/>
<dbReference type="InParanoid" id="A0A6J2XYT2"/>
<organism evidence="1 2">
    <name type="scientific">Sitophilus oryzae</name>
    <name type="common">Rice weevil</name>
    <name type="synonym">Curculio oryzae</name>
    <dbReference type="NCBI Taxonomy" id="7048"/>
    <lineage>
        <taxon>Eukaryota</taxon>
        <taxon>Metazoa</taxon>
        <taxon>Ecdysozoa</taxon>
        <taxon>Arthropoda</taxon>
        <taxon>Hexapoda</taxon>
        <taxon>Insecta</taxon>
        <taxon>Pterygota</taxon>
        <taxon>Neoptera</taxon>
        <taxon>Endopterygota</taxon>
        <taxon>Coleoptera</taxon>
        <taxon>Polyphaga</taxon>
        <taxon>Cucujiformia</taxon>
        <taxon>Curculionidae</taxon>
        <taxon>Dryophthorinae</taxon>
        <taxon>Sitophilus</taxon>
    </lineage>
</organism>
<sequence>MEWQAVSGKMISVKQLSKKINNMKTKIKQKLDLSKTGNKPIKLKSWEQAFWKLMDGDRKPTLRKIPSAVQVGVMPPIETAVPVDIWSESSVLVPKPVKSMVSKKIKKHHLPETTETQNLLMAELQRLVLLEQLEVLRLKKKKIDESYNRKSQ</sequence>
<dbReference type="RefSeq" id="XP_030755829.1">
    <property type="nucleotide sequence ID" value="XM_030899969.1"/>
</dbReference>
<gene>
    <name evidence="2" type="primary">LOC115882126</name>
</gene>
<evidence type="ECO:0000313" key="2">
    <source>
        <dbReference type="RefSeq" id="XP_030755829.1"/>
    </source>
</evidence>
<dbReference type="AlphaFoldDB" id="A0A6J2XYT2"/>
<dbReference type="Proteomes" id="UP000504635">
    <property type="component" value="Unplaced"/>
</dbReference>
<name>A0A6J2XYT2_SITOR</name>
<dbReference type="GeneID" id="115882126"/>
<keyword evidence="1" id="KW-1185">Reference proteome</keyword>
<protein>
    <submittedName>
        <fullName evidence="2">Uncharacterized protein LOC115882126</fullName>
    </submittedName>
</protein>
<evidence type="ECO:0000313" key="1">
    <source>
        <dbReference type="Proteomes" id="UP000504635"/>
    </source>
</evidence>
<accession>A0A6J2XYT2</accession>
<proteinExistence type="predicted"/>